<proteinExistence type="predicted"/>
<feature type="compositionally biased region" description="Low complexity" evidence="4">
    <location>
        <begin position="372"/>
        <end position="385"/>
    </location>
</feature>
<dbReference type="PANTHER" id="PTHR30098">
    <property type="entry name" value="LEUCYL/PHENYLALANYL-TRNA--PROTEIN TRANSFERASE"/>
    <property type="match status" value="1"/>
</dbReference>
<evidence type="ECO:0000256" key="2">
    <source>
        <dbReference type="ARBA" id="ARBA00022679"/>
    </source>
</evidence>
<dbReference type="OrthoDB" id="2122564at2759"/>
<dbReference type="InterPro" id="IPR042203">
    <property type="entry name" value="Leu/Phe-tRNA_Trfase_C"/>
</dbReference>
<feature type="compositionally biased region" description="Polar residues" evidence="4">
    <location>
        <begin position="355"/>
        <end position="364"/>
    </location>
</feature>
<evidence type="ECO:0000313" key="6">
    <source>
        <dbReference type="Proteomes" id="UP000051952"/>
    </source>
</evidence>
<dbReference type="VEuPathDB" id="TriTrypDB:BSAL_19740"/>
<evidence type="ECO:0000256" key="1">
    <source>
        <dbReference type="ARBA" id="ARBA00022490"/>
    </source>
</evidence>
<evidence type="ECO:0000256" key="4">
    <source>
        <dbReference type="SAM" id="MobiDB-lite"/>
    </source>
</evidence>
<keyword evidence="3" id="KW-0012">Acyltransferase</keyword>
<dbReference type="InterPro" id="IPR004616">
    <property type="entry name" value="Leu/Phe-tRNA_Trfase"/>
</dbReference>
<name>A0A0S4JCB2_BODSA</name>
<gene>
    <name evidence="5" type="ORF">BSAL_19740</name>
</gene>
<dbReference type="GO" id="GO:0030163">
    <property type="term" value="P:protein catabolic process"/>
    <property type="evidence" value="ECO:0007669"/>
    <property type="project" value="InterPro"/>
</dbReference>
<protein>
    <submittedName>
        <fullName evidence="5">Leucyl/phenylalanyl-tRNA protein transferase, putative</fullName>
    </submittedName>
</protein>
<evidence type="ECO:0000256" key="3">
    <source>
        <dbReference type="ARBA" id="ARBA00023315"/>
    </source>
</evidence>
<dbReference type="Gene3D" id="3.40.630.70">
    <property type="entry name" value="Leucyl/phenylalanyl-tRNA-protein transferase, C-terminal domain"/>
    <property type="match status" value="1"/>
</dbReference>
<dbReference type="EMBL" id="CYKH01001711">
    <property type="protein sequence ID" value="CUG89182.1"/>
    <property type="molecule type" value="Genomic_DNA"/>
</dbReference>
<keyword evidence="2 5" id="KW-0808">Transferase</keyword>
<dbReference type="OMA" id="HGENWLC"/>
<dbReference type="AlphaFoldDB" id="A0A0S4JCB2"/>
<keyword evidence="1" id="KW-0963">Cytoplasm</keyword>
<dbReference type="SUPFAM" id="SSF55729">
    <property type="entry name" value="Acyl-CoA N-acyltransferases (Nat)"/>
    <property type="match status" value="1"/>
</dbReference>
<accession>A0A0S4JCB2</accession>
<dbReference type="PANTHER" id="PTHR30098:SF2">
    <property type="entry name" value="LEUCYL_PHENYLALANYL-TRNA--PROTEIN TRANSFERASE"/>
    <property type="match status" value="1"/>
</dbReference>
<feature type="region of interest" description="Disordered" evidence="4">
    <location>
        <begin position="339"/>
        <end position="385"/>
    </location>
</feature>
<evidence type="ECO:0000313" key="5">
    <source>
        <dbReference type="EMBL" id="CUG89182.1"/>
    </source>
</evidence>
<dbReference type="InterPro" id="IPR016181">
    <property type="entry name" value="Acyl_CoA_acyltransferase"/>
</dbReference>
<sequence>MKYTKEHFKSHKALGEERFAQLEPLLRQKVADGVTAAQSSSDVRTVAKLTAQELQFVAKDMPLVKQPSDLEKLPETLGKKKEFAFSPLFSPELVDHCCRRGIFPLTLEVKRGVFVFAPKLHTERAVVRLVDEPMAPIPSQSFEDGASPPALFDPRDCQAKSKVANKCVFYINRPEDLSEALQLIHLQHGENWLCAPLRACVVEMLRHPDAYETKMTLFIVRTKPSPRAVDGDDAPASAEGELVAAELGYIVGDIYTSATGAYRASGCGTLQLAVLGVWLASIGVRIWDLGMQLDYKERCLNTVLLPRNKWLQLVAARRALISGDLVQQARILSALQHHGPQSCSIPQGNKDHRGNNVTGAPTSKPNRDSDVAPAAALATAAPPAA</sequence>
<dbReference type="GO" id="GO:0005737">
    <property type="term" value="C:cytoplasm"/>
    <property type="evidence" value="ECO:0007669"/>
    <property type="project" value="TreeGrafter"/>
</dbReference>
<reference evidence="6" key="1">
    <citation type="submission" date="2015-09" db="EMBL/GenBank/DDBJ databases">
        <authorList>
            <consortium name="Pathogen Informatics"/>
        </authorList>
    </citation>
    <scope>NUCLEOTIDE SEQUENCE [LARGE SCALE GENOMIC DNA]</scope>
    <source>
        <strain evidence="6">Lake Konstanz</strain>
    </source>
</reference>
<keyword evidence="6" id="KW-1185">Reference proteome</keyword>
<organism evidence="5 6">
    <name type="scientific">Bodo saltans</name>
    <name type="common">Flagellated protozoan</name>
    <dbReference type="NCBI Taxonomy" id="75058"/>
    <lineage>
        <taxon>Eukaryota</taxon>
        <taxon>Discoba</taxon>
        <taxon>Euglenozoa</taxon>
        <taxon>Kinetoplastea</taxon>
        <taxon>Metakinetoplastina</taxon>
        <taxon>Eubodonida</taxon>
        <taxon>Bodonidae</taxon>
        <taxon>Bodo</taxon>
    </lineage>
</organism>
<dbReference type="GO" id="GO:0008914">
    <property type="term" value="F:leucyl-tRNA--protein transferase activity"/>
    <property type="evidence" value="ECO:0007669"/>
    <property type="project" value="InterPro"/>
</dbReference>
<dbReference type="Proteomes" id="UP000051952">
    <property type="component" value="Unassembled WGS sequence"/>
</dbReference>